<dbReference type="Proteomes" id="UP000219374">
    <property type="component" value="Unassembled WGS sequence"/>
</dbReference>
<dbReference type="SUPFAM" id="SSF54427">
    <property type="entry name" value="NTF2-like"/>
    <property type="match status" value="1"/>
</dbReference>
<protein>
    <recommendedName>
        <fullName evidence="1">SnoaL-like domain-containing protein</fullName>
    </recommendedName>
</protein>
<evidence type="ECO:0000313" key="2">
    <source>
        <dbReference type="EMBL" id="SOD57522.1"/>
    </source>
</evidence>
<feature type="domain" description="SnoaL-like" evidence="1">
    <location>
        <begin position="7"/>
        <end position="97"/>
    </location>
</feature>
<dbReference type="OrthoDB" id="1115105at2"/>
<name>A0A286DFI2_9GAMM</name>
<evidence type="ECO:0000313" key="3">
    <source>
        <dbReference type="Proteomes" id="UP000219374"/>
    </source>
</evidence>
<keyword evidence="3" id="KW-1185">Reference proteome</keyword>
<reference evidence="2 3" key="1">
    <citation type="submission" date="2017-09" db="EMBL/GenBank/DDBJ databases">
        <authorList>
            <person name="Ehlers B."/>
            <person name="Leendertz F.H."/>
        </authorList>
    </citation>
    <scope>NUCLEOTIDE SEQUENCE [LARGE SCALE GENOMIC DNA]</scope>
    <source>
        <strain evidence="2 3">CGMCC 1.10978</strain>
    </source>
</reference>
<dbReference type="AlphaFoldDB" id="A0A286DFI2"/>
<dbReference type="InterPro" id="IPR037401">
    <property type="entry name" value="SnoaL-like"/>
</dbReference>
<accession>A0A286DFI2</accession>
<sequence>MSPSGVVREWVRRFNAADVEGLAALYAEDCVNHQVVTEPLYGREAIASLFRREFARATMVCEVEQILEDGEWAVMEWRDPLGLRGCGFFRVRDGRIVFQRGYFDQLSFFRQQGLPVPEHYLG</sequence>
<organism evidence="2 3">
    <name type="scientific">Pseudoxanthomonas wuyuanensis</name>
    <dbReference type="NCBI Taxonomy" id="1073196"/>
    <lineage>
        <taxon>Bacteria</taxon>
        <taxon>Pseudomonadati</taxon>
        <taxon>Pseudomonadota</taxon>
        <taxon>Gammaproteobacteria</taxon>
        <taxon>Lysobacterales</taxon>
        <taxon>Lysobacteraceae</taxon>
        <taxon>Pseudoxanthomonas</taxon>
    </lineage>
</organism>
<proteinExistence type="predicted"/>
<dbReference type="InterPro" id="IPR032710">
    <property type="entry name" value="NTF2-like_dom_sf"/>
</dbReference>
<dbReference type="EMBL" id="OCND01000014">
    <property type="protein sequence ID" value="SOD57522.1"/>
    <property type="molecule type" value="Genomic_DNA"/>
</dbReference>
<dbReference type="Pfam" id="PF12680">
    <property type="entry name" value="SnoaL_2"/>
    <property type="match status" value="1"/>
</dbReference>
<gene>
    <name evidence="2" type="ORF">SAMN06296416_11424</name>
</gene>
<evidence type="ECO:0000259" key="1">
    <source>
        <dbReference type="Pfam" id="PF12680"/>
    </source>
</evidence>
<dbReference type="Gene3D" id="3.10.450.50">
    <property type="match status" value="1"/>
</dbReference>